<evidence type="ECO:0000313" key="2">
    <source>
        <dbReference type="Proteomes" id="UP000198728"/>
    </source>
</evidence>
<keyword evidence="2" id="KW-1185">Reference proteome</keyword>
<dbReference type="Proteomes" id="UP000198728">
    <property type="component" value="Unassembled WGS sequence"/>
</dbReference>
<dbReference type="AlphaFoldDB" id="A0A1I1DX40"/>
<evidence type="ECO:0000313" key="1">
    <source>
        <dbReference type="EMBL" id="SFB79629.1"/>
    </source>
</evidence>
<organism evidence="1 2">
    <name type="scientific">Tropicimonas isoalkanivorans</name>
    <dbReference type="NCBI Taxonomy" id="441112"/>
    <lineage>
        <taxon>Bacteria</taxon>
        <taxon>Pseudomonadati</taxon>
        <taxon>Pseudomonadota</taxon>
        <taxon>Alphaproteobacteria</taxon>
        <taxon>Rhodobacterales</taxon>
        <taxon>Roseobacteraceae</taxon>
        <taxon>Tropicimonas</taxon>
    </lineage>
</organism>
<sequence>MRARLETGLSRLCASGEKCKVVFARRVLSQSHGRAARRIRPNCPFRLFPPAGCTIVLAG</sequence>
<accession>A0A1I1DX40</accession>
<proteinExistence type="predicted"/>
<protein>
    <submittedName>
        <fullName evidence="1">Uncharacterized protein</fullName>
    </submittedName>
</protein>
<reference evidence="1 2" key="1">
    <citation type="submission" date="2016-10" db="EMBL/GenBank/DDBJ databases">
        <authorList>
            <person name="de Groot N.N."/>
        </authorList>
    </citation>
    <scope>NUCLEOTIDE SEQUENCE [LARGE SCALE GENOMIC DNA]</scope>
    <source>
        <strain evidence="1 2">DSM 19548</strain>
    </source>
</reference>
<name>A0A1I1DX40_9RHOB</name>
<dbReference type="EMBL" id="FOLG01000001">
    <property type="protein sequence ID" value="SFB79629.1"/>
    <property type="molecule type" value="Genomic_DNA"/>
</dbReference>
<gene>
    <name evidence="1" type="ORF">SAMN04488094_101530</name>
</gene>